<dbReference type="OrthoDB" id="9800940at2"/>
<proteinExistence type="predicted"/>
<keyword evidence="3" id="KW-1185">Reference proteome</keyword>
<gene>
    <name evidence="2" type="ORF">EDD28_2252</name>
</gene>
<dbReference type="InterPro" id="IPR001279">
    <property type="entry name" value="Metallo-B-lactamas"/>
</dbReference>
<dbReference type="Gene3D" id="3.60.15.10">
    <property type="entry name" value="Ribonuclease Z/Hydroxyacylglutathione hydrolase-like"/>
    <property type="match status" value="1"/>
</dbReference>
<dbReference type="RefSeq" id="WP_123739665.1">
    <property type="nucleotide sequence ID" value="NZ_CALFQU010000018.1"/>
</dbReference>
<evidence type="ECO:0000259" key="1">
    <source>
        <dbReference type="Pfam" id="PF12706"/>
    </source>
</evidence>
<accession>A0A3N2DCX6</accession>
<dbReference type="PANTHER" id="PTHR46018">
    <property type="entry name" value="ZINC PHOSPHODIESTERASE ELAC PROTEIN 1"/>
    <property type="match status" value="1"/>
</dbReference>
<dbReference type="CDD" id="cd07716">
    <property type="entry name" value="RNaseZ_short-form-like_MBL-fold"/>
    <property type="match status" value="1"/>
</dbReference>
<dbReference type="GO" id="GO:0042781">
    <property type="term" value="F:3'-tRNA processing endoribonuclease activity"/>
    <property type="evidence" value="ECO:0007669"/>
    <property type="project" value="TreeGrafter"/>
</dbReference>
<dbReference type="Pfam" id="PF12706">
    <property type="entry name" value="Lactamase_B_2"/>
    <property type="match status" value="1"/>
</dbReference>
<sequence>MRLTVLGCTGSMPGPDSPASGYLLRSRSTTDASGTAVVLDLGSGTFGPLQAQLAPHELDAVILSHLHPDHCADVSAFAVWLRYGPGTGAGRLRVLGPEGTADKLARFADLTPREVEETFEVEVLRDGVAVQVGELHVVPHAVLHPVPAFGFRVTGPTGTVLGYTGDTDLCEGAAALARGVDLLLAEAAFPETEQLRGLHLTGSRAGGLARDAGVGRLVLTHVQPWADSELTRAAAAGLFAGPVELARSGAGYTI</sequence>
<dbReference type="PANTHER" id="PTHR46018:SF4">
    <property type="entry name" value="METALLO-HYDROLASE YHFI-RELATED"/>
    <property type="match status" value="1"/>
</dbReference>
<organism evidence="2 3">
    <name type="scientific">Salana multivorans</name>
    <dbReference type="NCBI Taxonomy" id="120377"/>
    <lineage>
        <taxon>Bacteria</taxon>
        <taxon>Bacillati</taxon>
        <taxon>Actinomycetota</taxon>
        <taxon>Actinomycetes</taxon>
        <taxon>Micrococcales</taxon>
        <taxon>Beutenbergiaceae</taxon>
        <taxon>Salana</taxon>
    </lineage>
</organism>
<evidence type="ECO:0000313" key="3">
    <source>
        <dbReference type="Proteomes" id="UP000275356"/>
    </source>
</evidence>
<dbReference type="EMBL" id="RKHQ01000001">
    <property type="protein sequence ID" value="ROR97650.1"/>
    <property type="molecule type" value="Genomic_DNA"/>
</dbReference>
<dbReference type="Proteomes" id="UP000275356">
    <property type="component" value="Unassembled WGS sequence"/>
</dbReference>
<protein>
    <submittedName>
        <fullName evidence="2">Ribonuclease BN (tRNA processing enzyme)</fullName>
    </submittedName>
</protein>
<feature type="domain" description="Metallo-beta-lactamase" evidence="1">
    <location>
        <begin position="47"/>
        <end position="221"/>
    </location>
</feature>
<dbReference type="InterPro" id="IPR036866">
    <property type="entry name" value="RibonucZ/Hydroxyglut_hydro"/>
</dbReference>
<name>A0A3N2DCX6_9MICO</name>
<reference evidence="2 3" key="1">
    <citation type="submission" date="2018-11" db="EMBL/GenBank/DDBJ databases">
        <title>Sequencing the genomes of 1000 actinobacteria strains.</title>
        <authorList>
            <person name="Klenk H.-P."/>
        </authorList>
    </citation>
    <scope>NUCLEOTIDE SEQUENCE [LARGE SCALE GENOMIC DNA]</scope>
    <source>
        <strain evidence="2 3">DSM 13521</strain>
    </source>
</reference>
<dbReference type="SUPFAM" id="SSF56281">
    <property type="entry name" value="Metallo-hydrolase/oxidoreductase"/>
    <property type="match status" value="1"/>
</dbReference>
<comment type="caution">
    <text evidence="2">The sequence shown here is derived from an EMBL/GenBank/DDBJ whole genome shotgun (WGS) entry which is preliminary data.</text>
</comment>
<evidence type="ECO:0000313" key="2">
    <source>
        <dbReference type="EMBL" id="ROR97650.1"/>
    </source>
</evidence>
<dbReference type="AlphaFoldDB" id="A0A3N2DCX6"/>